<sequence length="45" mass="4949">MLLKKKLRFVMMFRFGGAEGDPWILATRLAPGQASSPWCLPRGGG</sequence>
<proteinExistence type="predicted"/>
<evidence type="ECO:0000313" key="1">
    <source>
        <dbReference type="EMBL" id="SJM45564.1"/>
    </source>
</evidence>
<keyword evidence="2" id="KW-1185">Reference proteome</keyword>
<name>A0A1R4EPC8_9MICC</name>
<evidence type="ECO:0000313" key="2">
    <source>
        <dbReference type="Proteomes" id="UP000195913"/>
    </source>
</evidence>
<accession>A0A1R4EPC8</accession>
<organism evidence="1 2">
    <name type="scientific">Arthrobacter rhombi</name>
    <dbReference type="NCBI Taxonomy" id="71253"/>
    <lineage>
        <taxon>Bacteria</taxon>
        <taxon>Bacillati</taxon>
        <taxon>Actinomycetota</taxon>
        <taxon>Actinomycetes</taxon>
        <taxon>Micrococcales</taxon>
        <taxon>Micrococcaceae</taxon>
        <taxon>Arthrobacter</taxon>
    </lineage>
</organism>
<dbReference type="EMBL" id="FUHW01000001">
    <property type="protein sequence ID" value="SJM45564.1"/>
    <property type="molecule type" value="Genomic_DNA"/>
</dbReference>
<dbReference type="AlphaFoldDB" id="A0A1R4EPC8"/>
<dbReference type="Proteomes" id="UP000195913">
    <property type="component" value="Unassembled WGS sequence"/>
</dbReference>
<protein>
    <submittedName>
        <fullName evidence="1">Uncharacterized protein</fullName>
    </submittedName>
</protein>
<reference evidence="1 2" key="1">
    <citation type="submission" date="2017-02" db="EMBL/GenBank/DDBJ databases">
        <authorList>
            <person name="Peterson S.W."/>
        </authorList>
    </citation>
    <scope>NUCLEOTIDE SEQUENCE [LARGE SCALE GENOMIC DNA]</scope>
    <source>
        <strain evidence="1 2">B Ar 00.02</strain>
    </source>
</reference>
<gene>
    <name evidence="1" type="ORF">FM101_00090</name>
</gene>